<accession>X0TZ00</accession>
<dbReference type="EMBL" id="BARS01010970">
    <property type="protein sequence ID" value="GAF98818.1"/>
    <property type="molecule type" value="Genomic_DNA"/>
</dbReference>
<evidence type="ECO:0000313" key="1">
    <source>
        <dbReference type="EMBL" id="GAF98818.1"/>
    </source>
</evidence>
<sequence>MRITAIGSDYIRVDEDNYNSSAYQKIPRVHLVKFDFAMPTHELVREVLHLFPKTNRFVIEDNIREYNSILRRTEKKYYVMNKRGADIISFFRKNNKILLNFLTLSNEEQ</sequence>
<feature type="non-terminal residue" evidence="1">
    <location>
        <position position="109"/>
    </location>
</feature>
<proteinExistence type="predicted"/>
<dbReference type="AlphaFoldDB" id="X0TZ00"/>
<protein>
    <submittedName>
        <fullName evidence="1">Uncharacterized protein</fullName>
    </submittedName>
</protein>
<comment type="caution">
    <text evidence="1">The sequence shown here is derived from an EMBL/GenBank/DDBJ whole genome shotgun (WGS) entry which is preliminary data.</text>
</comment>
<gene>
    <name evidence="1" type="ORF">S01H1_20136</name>
</gene>
<name>X0TZ00_9ZZZZ</name>
<reference evidence="1" key="1">
    <citation type="journal article" date="2014" name="Front. Microbiol.">
        <title>High frequency of phylogenetically diverse reductive dehalogenase-homologous genes in deep subseafloor sedimentary metagenomes.</title>
        <authorList>
            <person name="Kawai M."/>
            <person name="Futagami T."/>
            <person name="Toyoda A."/>
            <person name="Takaki Y."/>
            <person name="Nishi S."/>
            <person name="Hori S."/>
            <person name="Arai W."/>
            <person name="Tsubouchi T."/>
            <person name="Morono Y."/>
            <person name="Uchiyama I."/>
            <person name="Ito T."/>
            <person name="Fujiyama A."/>
            <person name="Inagaki F."/>
            <person name="Takami H."/>
        </authorList>
    </citation>
    <scope>NUCLEOTIDE SEQUENCE</scope>
    <source>
        <strain evidence="1">Expedition CK06-06</strain>
    </source>
</reference>
<organism evidence="1">
    <name type="scientific">marine sediment metagenome</name>
    <dbReference type="NCBI Taxonomy" id="412755"/>
    <lineage>
        <taxon>unclassified sequences</taxon>
        <taxon>metagenomes</taxon>
        <taxon>ecological metagenomes</taxon>
    </lineage>
</organism>